<proteinExistence type="predicted"/>
<evidence type="ECO:0000313" key="2">
    <source>
        <dbReference type="EMBL" id="OQR95458.1"/>
    </source>
</evidence>
<feature type="transmembrane region" description="Helical" evidence="1">
    <location>
        <begin position="103"/>
        <end position="123"/>
    </location>
</feature>
<dbReference type="AlphaFoldDB" id="A0A1V9ZBU9"/>
<reference evidence="2 3" key="1">
    <citation type="journal article" date="2014" name="Genome Biol. Evol.">
        <title>The secreted proteins of Achlya hypogyna and Thraustotheca clavata identify the ancestral oomycete secretome and reveal gene acquisitions by horizontal gene transfer.</title>
        <authorList>
            <person name="Misner I."/>
            <person name="Blouin N."/>
            <person name="Leonard G."/>
            <person name="Richards T.A."/>
            <person name="Lane C.E."/>
        </authorList>
    </citation>
    <scope>NUCLEOTIDE SEQUENCE [LARGE SCALE GENOMIC DNA]</scope>
    <source>
        <strain evidence="2 3">ATCC 34112</strain>
    </source>
</reference>
<evidence type="ECO:0000313" key="3">
    <source>
        <dbReference type="Proteomes" id="UP000243217"/>
    </source>
</evidence>
<keyword evidence="1" id="KW-0472">Membrane</keyword>
<keyword evidence="1" id="KW-1133">Transmembrane helix</keyword>
<protein>
    <recommendedName>
        <fullName evidence="4">Transmembrane protein</fullName>
    </recommendedName>
</protein>
<sequence>MMMRAEDTARFMQEAIVRKAAIGICAWIACAAMAPFKDAAVDKFAGGMACMALFFSIMDIPYHICFKRLVNIFCAIALLAAATWVCFSPIITQSYGMKCIAAYVAVIFLLVTAAFELVALKIVCPSLMLEGEDDLQKKRAEIVLCYLLRLDGMLVILYALAAIVTCVMIPLSTAVTFILAAFLQCLQSTSTYIQLRNIRKTMAIEATFVEVN</sequence>
<dbReference type="PROSITE" id="PS51257">
    <property type="entry name" value="PROKAR_LIPOPROTEIN"/>
    <property type="match status" value="1"/>
</dbReference>
<dbReference type="Proteomes" id="UP000243217">
    <property type="component" value="Unassembled WGS sequence"/>
</dbReference>
<evidence type="ECO:0008006" key="4">
    <source>
        <dbReference type="Google" id="ProtNLM"/>
    </source>
</evidence>
<dbReference type="OrthoDB" id="77664at2759"/>
<accession>A0A1V9ZBU9</accession>
<keyword evidence="3" id="KW-1185">Reference proteome</keyword>
<feature type="transmembrane region" description="Helical" evidence="1">
    <location>
        <begin position="69"/>
        <end position="91"/>
    </location>
</feature>
<dbReference type="EMBL" id="JNBS01002105">
    <property type="protein sequence ID" value="OQR95458.1"/>
    <property type="molecule type" value="Genomic_DNA"/>
</dbReference>
<evidence type="ECO:0000256" key="1">
    <source>
        <dbReference type="SAM" id="Phobius"/>
    </source>
</evidence>
<keyword evidence="1" id="KW-0812">Transmembrane</keyword>
<gene>
    <name evidence="2" type="ORF">THRCLA_07844</name>
</gene>
<organism evidence="2 3">
    <name type="scientific">Thraustotheca clavata</name>
    <dbReference type="NCBI Taxonomy" id="74557"/>
    <lineage>
        <taxon>Eukaryota</taxon>
        <taxon>Sar</taxon>
        <taxon>Stramenopiles</taxon>
        <taxon>Oomycota</taxon>
        <taxon>Saprolegniomycetes</taxon>
        <taxon>Saprolegniales</taxon>
        <taxon>Achlyaceae</taxon>
        <taxon>Thraustotheca</taxon>
    </lineage>
</organism>
<feature type="transmembrane region" description="Helical" evidence="1">
    <location>
        <begin position="20"/>
        <end position="37"/>
    </location>
</feature>
<name>A0A1V9ZBU9_9STRA</name>
<feature type="transmembrane region" description="Helical" evidence="1">
    <location>
        <begin position="43"/>
        <end position="62"/>
    </location>
</feature>
<comment type="caution">
    <text evidence="2">The sequence shown here is derived from an EMBL/GenBank/DDBJ whole genome shotgun (WGS) entry which is preliminary data.</text>
</comment>